<dbReference type="AlphaFoldDB" id="A0A074M9Y7"/>
<keyword evidence="7" id="KW-0808">Transferase</keyword>
<keyword evidence="14" id="KW-0829">Tyrosine-protein kinase</keyword>
<name>A0A074M9Y7_ERYLO</name>
<evidence type="ECO:0000256" key="5">
    <source>
        <dbReference type="ARBA" id="ARBA00022475"/>
    </source>
</evidence>
<evidence type="ECO:0000256" key="12">
    <source>
        <dbReference type="ARBA" id="ARBA00022989"/>
    </source>
</evidence>
<dbReference type="Proteomes" id="UP000027647">
    <property type="component" value="Unassembled WGS sequence"/>
</dbReference>
<evidence type="ECO:0000313" key="20">
    <source>
        <dbReference type="Proteomes" id="UP000027647"/>
    </source>
</evidence>
<feature type="transmembrane region" description="Helical" evidence="16">
    <location>
        <begin position="52"/>
        <end position="71"/>
    </location>
</feature>
<dbReference type="CDD" id="cd05387">
    <property type="entry name" value="BY-kinase"/>
    <property type="match status" value="1"/>
</dbReference>
<evidence type="ECO:0000256" key="3">
    <source>
        <dbReference type="ARBA" id="ARBA00008883"/>
    </source>
</evidence>
<keyword evidence="13 16" id="KW-0472">Membrane</keyword>
<evidence type="ECO:0000256" key="1">
    <source>
        <dbReference type="ARBA" id="ARBA00004429"/>
    </source>
</evidence>
<dbReference type="RefSeq" id="WP_034962176.1">
    <property type="nucleotide sequence ID" value="NZ_JMIW01000009.1"/>
</dbReference>
<evidence type="ECO:0000256" key="8">
    <source>
        <dbReference type="ARBA" id="ARBA00022692"/>
    </source>
</evidence>
<sequence>MNDRSLMQAPGQDPRQGWVDAYMPDGQVGHFEPPRPLLDLSTIRGMLYRQRWLLAGVVVASLIAGLIITLLSTPMYEARSTVRVEPYGQFIVEGQDVEAGIASNQVFDFLQTQLAVIKSRNLATTVAQNLNLGERSALLGADFDESRPPNMTDEQWLQAKNEAAAGQLQSQVAAAIPDDNWIITISYRSSDPVLAAELANAYADAFAESDTRSSIETNEYAQEYLLDQINLIRVRLQEAEEATNNYARGAQIILQPGEGEDAAPTTLTSTNLSSANARFSAARADRIAAEQKWRAIQNAPADQLPAVQTNSVLQGLVSDKISKEGELIELRQRYNDEFPQIQNLLQQIAVLDRQIADRGNAIKASIRNDYIVARNQEQALQAELNSLTGETLSEQDDQVQLSVLEREAEALRGQLESLLTRYNQVTSAANVDAGAFNKLDSAVVPSTPYAPSLSVNLTMALVAGIALAGGLALLRETFDDRIRSLEEVEDKLGLPLFGQTPYVDERDIEVFGNDFSTLMESYASIRSSIDFSLSRERNVLQFTSTEASEGKSTTAVILAELFARMGRKTLLIDADLRRPTIAKLLDIEKPKVGLVEVLLGHVKLEDAIIKGVHDNLDILAIAEIPASPTELLAESYVGELIAKHRNDYSLIIFDSSPVMGLADAPMLSRVVDGTIFVMEANRISFGKAKTAKRRLQASGAKMLGVILTKYRALEAGQDYSYQYSYYQYGGTKE</sequence>
<accession>A0A074M9Y7</accession>
<dbReference type="Pfam" id="PF13614">
    <property type="entry name" value="AAA_31"/>
    <property type="match status" value="1"/>
</dbReference>
<proteinExistence type="inferred from homology"/>
<evidence type="ECO:0000313" key="19">
    <source>
        <dbReference type="EMBL" id="KEO88618.1"/>
    </source>
</evidence>
<dbReference type="InterPro" id="IPR027417">
    <property type="entry name" value="P-loop_NTPase"/>
</dbReference>
<comment type="subcellular location">
    <subcellularLocation>
        <location evidence="1">Cell inner membrane</location>
        <topology evidence="1">Multi-pass membrane protein</topology>
    </subcellularLocation>
</comment>
<dbReference type="eggNOG" id="COG0489">
    <property type="taxonomic scope" value="Bacteria"/>
</dbReference>
<protein>
    <recommendedName>
        <fullName evidence="4">non-specific protein-tyrosine kinase</fullName>
        <ecNumber evidence="4">2.7.10.2</ecNumber>
    </recommendedName>
</protein>
<evidence type="ECO:0000259" key="17">
    <source>
        <dbReference type="Pfam" id="PF02706"/>
    </source>
</evidence>
<dbReference type="InterPro" id="IPR025669">
    <property type="entry name" value="AAA_dom"/>
</dbReference>
<dbReference type="EC" id="2.7.10.2" evidence="4"/>
<dbReference type="GO" id="GO:0005886">
    <property type="term" value="C:plasma membrane"/>
    <property type="evidence" value="ECO:0007669"/>
    <property type="project" value="UniProtKB-SubCell"/>
</dbReference>
<evidence type="ECO:0000259" key="18">
    <source>
        <dbReference type="Pfam" id="PF13614"/>
    </source>
</evidence>
<evidence type="ECO:0000256" key="11">
    <source>
        <dbReference type="ARBA" id="ARBA00022840"/>
    </source>
</evidence>
<keyword evidence="6" id="KW-0997">Cell inner membrane</keyword>
<keyword evidence="12 16" id="KW-1133">Transmembrane helix</keyword>
<comment type="similarity">
    <text evidence="3">Belongs to the etk/wzc family.</text>
</comment>
<dbReference type="Pfam" id="PF02706">
    <property type="entry name" value="Wzz"/>
    <property type="match status" value="1"/>
</dbReference>
<dbReference type="eggNOG" id="COG3206">
    <property type="taxonomic scope" value="Bacteria"/>
</dbReference>
<keyword evidence="5" id="KW-1003">Cell membrane</keyword>
<dbReference type="PANTHER" id="PTHR32309">
    <property type="entry name" value="TYROSINE-PROTEIN KINASE"/>
    <property type="match status" value="1"/>
</dbReference>
<dbReference type="OrthoDB" id="230260at2"/>
<keyword evidence="8 16" id="KW-0812">Transmembrane</keyword>
<dbReference type="PANTHER" id="PTHR32309:SF13">
    <property type="entry name" value="FERRIC ENTEROBACTIN TRANSPORT PROTEIN FEPE"/>
    <property type="match status" value="1"/>
</dbReference>
<dbReference type="InterPro" id="IPR005702">
    <property type="entry name" value="Wzc-like_C"/>
</dbReference>
<dbReference type="GO" id="GO:0005524">
    <property type="term" value="F:ATP binding"/>
    <property type="evidence" value="ECO:0007669"/>
    <property type="project" value="UniProtKB-KW"/>
</dbReference>
<dbReference type="SUPFAM" id="SSF52540">
    <property type="entry name" value="P-loop containing nucleoside triphosphate hydrolases"/>
    <property type="match status" value="1"/>
</dbReference>
<evidence type="ECO:0000256" key="4">
    <source>
        <dbReference type="ARBA" id="ARBA00011903"/>
    </source>
</evidence>
<feature type="domain" description="AAA" evidence="18">
    <location>
        <begin position="550"/>
        <end position="665"/>
    </location>
</feature>
<evidence type="ECO:0000256" key="13">
    <source>
        <dbReference type="ARBA" id="ARBA00023136"/>
    </source>
</evidence>
<dbReference type="NCBIfam" id="TIGR01007">
    <property type="entry name" value="eps_fam"/>
    <property type="match status" value="1"/>
</dbReference>
<dbReference type="STRING" id="1044.EH31_16820"/>
<feature type="domain" description="Polysaccharide chain length determinant N-terminal" evidence="17">
    <location>
        <begin position="38"/>
        <end position="130"/>
    </location>
</feature>
<reference evidence="19 20" key="1">
    <citation type="submission" date="2014-04" db="EMBL/GenBank/DDBJ databases">
        <title>A comprehensive comparison of genomes of Erythrobacter spp. strains.</title>
        <authorList>
            <person name="Zheng Q."/>
        </authorList>
    </citation>
    <scope>NUCLEOTIDE SEQUENCE [LARGE SCALE GENOMIC DNA]</scope>
    <source>
        <strain evidence="19 20">DSM 6997</strain>
    </source>
</reference>
<keyword evidence="11" id="KW-0067">ATP-binding</keyword>
<dbReference type="InterPro" id="IPR003856">
    <property type="entry name" value="LPS_length_determ_N"/>
</dbReference>
<evidence type="ECO:0000256" key="6">
    <source>
        <dbReference type="ARBA" id="ARBA00022519"/>
    </source>
</evidence>
<evidence type="ECO:0000256" key="14">
    <source>
        <dbReference type="ARBA" id="ARBA00023137"/>
    </source>
</evidence>
<evidence type="ECO:0000256" key="2">
    <source>
        <dbReference type="ARBA" id="ARBA00007316"/>
    </source>
</evidence>
<gene>
    <name evidence="19" type="ORF">EH31_16820</name>
</gene>
<evidence type="ECO:0000256" key="10">
    <source>
        <dbReference type="ARBA" id="ARBA00022777"/>
    </source>
</evidence>
<dbReference type="GO" id="GO:0004715">
    <property type="term" value="F:non-membrane spanning protein tyrosine kinase activity"/>
    <property type="evidence" value="ECO:0007669"/>
    <property type="project" value="UniProtKB-EC"/>
</dbReference>
<evidence type="ECO:0000256" key="7">
    <source>
        <dbReference type="ARBA" id="ARBA00022679"/>
    </source>
</evidence>
<comment type="catalytic activity">
    <reaction evidence="15">
        <text>L-tyrosyl-[protein] + ATP = O-phospho-L-tyrosyl-[protein] + ADP + H(+)</text>
        <dbReference type="Rhea" id="RHEA:10596"/>
        <dbReference type="Rhea" id="RHEA-COMP:10136"/>
        <dbReference type="Rhea" id="RHEA-COMP:20101"/>
        <dbReference type="ChEBI" id="CHEBI:15378"/>
        <dbReference type="ChEBI" id="CHEBI:30616"/>
        <dbReference type="ChEBI" id="CHEBI:46858"/>
        <dbReference type="ChEBI" id="CHEBI:61978"/>
        <dbReference type="ChEBI" id="CHEBI:456216"/>
        <dbReference type="EC" id="2.7.10.2"/>
    </reaction>
</comment>
<organism evidence="19 20">
    <name type="scientific">Erythrobacter longus</name>
    <dbReference type="NCBI Taxonomy" id="1044"/>
    <lineage>
        <taxon>Bacteria</taxon>
        <taxon>Pseudomonadati</taxon>
        <taxon>Pseudomonadota</taxon>
        <taxon>Alphaproteobacteria</taxon>
        <taxon>Sphingomonadales</taxon>
        <taxon>Erythrobacteraceae</taxon>
        <taxon>Erythrobacter/Porphyrobacter group</taxon>
        <taxon>Erythrobacter</taxon>
    </lineage>
</organism>
<evidence type="ECO:0000256" key="16">
    <source>
        <dbReference type="SAM" id="Phobius"/>
    </source>
</evidence>
<dbReference type="Gene3D" id="3.40.50.300">
    <property type="entry name" value="P-loop containing nucleotide triphosphate hydrolases"/>
    <property type="match status" value="1"/>
</dbReference>
<comment type="similarity">
    <text evidence="2">Belongs to the CpsD/CapB family.</text>
</comment>
<keyword evidence="20" id="KW-1185">Reference proteome</keyword>
<keyword evidence="9" id="KW-0547">Nucleotide-binding</keyword>
<dbReference type="InterPro" id="IPR050445">
    <property type="entry name" value="Bact_polysacc_biosynth/exp"/>
</dbReference>
<dbReference type="EMBL" id="JMIW01000009">
    <property type="protein sequence ID" value="KEO88618.1"/>
    <property type="molecule type" value="Genomic_DNA"/>
</dbReference>
<evidence type="ECO:0000256" key="15">
    <source>
        <dbReference type="ARBA" id="ARBA00051245"/>
    </source>
</evidence>
<comment type="caution">
    <text evidence="19">The sequence shown here is derived from an EMBL/GenBank/DDBJ whole genome shotgun (WGS) entry which is preliminary data.</text>
</comment>
<evidence type="ECO:0000256" key="9">
    <source>
        <dbReference type="ARBA" id="ARBA00022741"/>
    </source>
</evidence>
<keyword evidence="10" id="KW-0418">Kinase</keyword>